<keyword evidence="6" id="KW-1185">Reference proteome</keyword>
<organism evidence="6">
    <name type="scientific">Candida tenuis (strain ATCC 10573 / BCRC 21748 / CBS 615 / JCM 9827 / NBRC 10315 / NRRL Y-1498 / VKM Y-70)</name>
    <name type="common">Yeast</name>
    <name type="synonym">Yamadazyma tenuis</name>
    <dbReference type="NCBI Taxonomy" id="590646"/>
    <lineage>
        <taxon>Eukaryota</taxon>
        <taxon>Fungi</taxon>
        <taxon>Dikarya</taxon>
        <taxon>Ascomycota</taxon>
        <taxon>Saccharomycotina</taxon>
        <taxon>Pichiomycetes</taxon>
        <taxon>Debaryomycetaceae</taxon>
        <taxon>Yamadazyma</taxon>
    </lineage>
</organism>
<comment type="similarity">
    <text evidence="3">Belongs to the RGI1 family.</text>
</comment>
<sequence>MGKKERKNSVTVDLENCDKMQHLKPIPKSRSSSITSIESNGSFESVLRPPPMKEFDDLRAFEAYIRDETWENDFDYLHAHLKYYPPFILKECHENLDKVKPTANKNSRKFKRNLQHHVQRHLMKEMAICGGYNMDFKRVDVRETPKTMVWTYEDSTDHGFNPEEEDAFNRHWKLQLEVCCNNENAMVDVDYRAIPL</sequence>
<evidence type="ECO:0000256" key="2">
    <source>
        <dbReference type="ARBA" id="ARBA00004202"/>
    </source>
</evidence>
<accession>G3B1C0</accession>
<evidence type="ECO:0000256" key="4">
    <source>
        <dbReference type="ARBA" id="ARBA00021474"/>
    </source>
</evidence>
<dbReference type="Gene3D" id="3.40.1000.40">
    <property type="entry name" value="Respiratory growth induced protein 1"/>
    <property type="match status" value="1"/>
</dbReference>
<evidence type="ECO:0000313" key="5">
    <source>
        <dbReference type="EMBL" id="EGV64934.1"/>
    </source>
</evidence>
<comment type="function">
    <text evidence="1">Involved in the control of energetic metabolism and significantly contribute to cell fitness, especially under respiratory growth conditions.</text>
</comment>
<dbReference type="Pfam" id="PF10843">
    <property type="entry name" value="RGI1"/>
    <property type="match status" value="1"/>
</dbReference>
<dbReference type="AlphaFoldDB" id="G3B1C0"/>
<dbReference type="eggNOG" id="ENOG502S6JA">
    <property type="taxonomic scope" value="Eukaryota"/>
</dbReference>
<dbReference type="STRING" id="590646.G3B1C0"/>
<gene>
    <name evidence="5" type="ORF">CANTEDRAFT_121140</name>
</gene>
<name>G3B1C0_CANTC</name>
<dbReference type="HOGENOM" id="CLU_118207_0_0_1"/>
<dbReference type="EMBL" id="GL996515">
    <property type="protein sequence ID" value="EGV64934.1"/>
    <property type="molecule type" value="Genomic_DNA"/>
</dbReference>
<dbReference type="InterPro" id="IPR022554">
    <property type="entry name" value="RGI1"/>
</dbReference>
<dbReference type="GO" id="GO:0006112">
    <property type="term" value="P:energy reserve metabolic process"/>
    <property type="evidence" value="ECO:0007669"/>
    <property type="project" value="InterPro"/>
</dbReference>
<reference evidence="5 6" key="1">
    <citation type="journal article" date="2011" name="Proc. Natl. Acad. Sci. U.S.A.">
        <title>Comparative genomics of xylose-fermenting fungi for enhanced biofuel production.</title>
        <authorList>
            <person name="Wohlbach D.J."/>
            <person name="Kuo A."/>
            <person name="Sato T.K."/>
            <person name="Potts K.M."/>
            <person name="Salamov A.A."/>
            <person name="LaButti K.M."/>
            <person name="Sun H."/>
            <person name="Clum A."/>
            <person name="Pangilinan J.L."/>
            <person name="Lindquist E.A."/>
            <person name="Lucas S."/>
            <person name="Lapidus A."/>
            <person name="Jin M."/>
            <person name="Gunawan C."/>
            <person name="Balan V."/>
            <person name="Dale B.E."/>
            <person name="Jeffries T.W."/>
            <person name="Zinkel R."/>
            <person name="Barry K.W."/>
            <person name="Grigoriev I.V."/>
            <person name="Gasch A.P."/>
        </authorList>
    </citation>
    <scope>NUCLEOTIDE SEQUENCE [LARGE SCALE GENOMIC DNA]</scope>
    <source>
        <strain evidence="6">ATCC 10573 / BCRC 21748 / CBS 615 / JCM 9827 / NBRC 10315 / NRRL Y-1498 / VKM Y-70</strain>
    </source>
</reference>
<evidence type="ECO:0000256" key="1">
    <source>
        <dbReference type="ARBA" id="ARBA00003033"/>
    </source>
</evidence>
<comment type="subcellular location">
    <subcellularLocation>
        <location evidence="2">Cell membrane</location>
        <topology evidence="2">Peripheral membrane protein</topology>
    </subcellularLocation>
</comment>
<dbReference type="Proteomes" id="UP000000707">
    <property type="component" value="Unassembled WGS sequence"/>
</dbReference>
<evidence type="ECO:0000313" key="6">
    <source>
        <dbReference type="Proteomes" id="UP000000707"/>
    </source>
</evidence>
<evidence type="ECO:0000256" key="3">
    <source>
        <dbReference type="ARBA" id="ARBA00009268"/>
    </source>
</evidence>
<proteinExistence type="inferred from homology"/>
<dbReference type="InterPro" id="IPR038235">
    <property type="entry name" value="RGI1_sf"/>
</dbReference>
<protein>
    <recommendedName>
        <fullName evidence="4">Respiratory growth induced protein 1</fullName>
    </recommendedName>
</protein>
<dbReference type="GO" id="GO:0005886">
    <property type="term" value="C:plasma membrane"/>
    <property type="evidence" value="ECO:0007669"/>
    <property type="project" value="UniProtKB-SubCell"/>
</dbReference>